<protein>
    <submittedName>
        <fullName evidence="4">Uncharacterized protein</fullName>
    </submittedName>
</protein>
<gene>
    <name evidence="4" type="ORF">PISL3812_08450</name>
</gene>
<dbReference type="OrthoDB" id="18530at2759"/>
<keyword evidence="5" id="KW-1185">Reference proteome</keyword>
<evidence type="ECO:0000256" key="3">
    <source>
        <dbReference type="SAM" id="SignalP"/>
    </source>
</evidence>
<evidence type="ECO:0000256" key="2">
    <source>
        <dbReference type="SAM" id="Phobius"/>
    </source>
</evidence>
<keyword evidence="2" id="KW-1133">Transmembrane helix</keyword>
<proteinExistence type="predicted"/>
<evidence type="ECO:0000313" key="5">
    <source>
        <dbReference type="Proteomes" id="UP000054383"/>
    </source>
</evidence>
<feature type="signal peptide" evidence="3">
    <location>
        <begin position="1"/>
        <end position="22"/>
    </location>
</feature>
<feature type="transmembrane region" description="Helical" evidence="2">
    <location>
        <begin position="268"/>
        <end position="289"/>
    </location>
</feature>
<keyword evidence="2" id="KW-0812">Transmembrane</keyword>
<sequence length="362" mass="38174">MPRSIFLTVAPLLALLCDSAVGREVRGYSHGQQIPVSCLNRTVDSGEHIEDKLGHLQYISFPTCNETSLPLALRYGVTETISCTIDSLSDDMYHLLYGDSTSGSSSSNKDGEYQVVGVDGDDGSGGGGSGAAAGGQPYTPLTIALQGTLQRSHLHIWTDMNVLMHQLSSVESPRKKSAAKYSSTPGYVVAGAAYSLPELHAKDGKTLSVEEEDAAIIENARNPWTAGHGTKVIRGEPLTLVFRVSWVPGADSLGWLDQYHHGHQGTTVLGVITKLIFFVMAAGIGALLASYYQKVVRRGAGWHGDGILGRPFKGRRGSTSGVTYGNGGWSNGYGGFAHSNVSVSSGVGNGGGYGYGGYGKKD</sequence>
<dbReference type="PANTHER" id="PTHR40368:SF1">
    <property type="entry name" value="YALI0F14399P"/>
    <property type="match status" value="1"/>
</dbReference>
<dbReference type="PANTHER" id="PTHR40368">
    <property type="entry name" value="YALI0F14399P"/>
    <property type="match status" value="1"/>
</dbReference>
<dbReference type="Proteomes" id="UP000054383">
    <property type="component" value="Unassembled WGS sequence"/>
</dbReference>
<keyword evidence="3" id="KW-0732">Signal</keyword>
<feature type="chain" id="PRO_5006711627" evidence="3">
    <location>
        <begin position="23"/>
        <end position="362"/>
    </location>
</feature>
<feature type="region of interest" description="Disordered" evidence="1">
    <location>
        <begin position="100"/>
        <end position="133"/>
    </location>
</feature>
<reference evidence="4 5" key="1">
    <citation type="submission" date="2015-04" db="EMBL/GenBank/DDBJ databases">
        <authorList>
            <person name="Syromyatnikov M.Y."/>
            <person name="Popov V.N."/>
        </authorList>
    </citation>
    <scope>NUCLEOTIDE SEQUENCE [LARGE SCALE GENOMIC DNA]</scope>
    <source>
        <strain evidence="4">WF-38-12</strain>
    </source>
</reference>
<keyword evidence="2" id="KW-0472">Membrane</keyword>
<feature type="compositionally biased region" description="Gly residues" evidence="1">
    <location>
        <begin position="123"/>
        <end position="133"/>
    </location>
</feature>
<organism evidence="4 5">
    <name type="scientific">Talaromyces islandicus</name>
    <name type="common">Penicillium islandicum</name>
    <dbReference type="NCBI Taxonomy" id="28573"/>
    <lineage>
        <taxon>Eukaryota</taxon>
        <taxon>Fungi</taxon>
        <taxon>Dikarya</taxon>
        <taxon>Ascomycota</taxon>
        <taxon>Pezizomycotina</taxon>
        <taxon>Eurotiomycetes</taxon>
        <taxon>Eurotiomycetidae</taxon>
        <taxon>Eurotiales</taxon>
        <taxon>Trichocomaceae</taxon>
        <taxon>Talaromyces</taxon>
        <taxon>Talaromyces sect. Islandici</taxon>
    </lineage>
</organism>
<dbReference type="AlphaFoldDB" id="A0A0U1M7R7"/>
<name>A0A0U1M7R7_TALIS</name>
<dbReference type="OMA" id="TFHVSWV"/>
<accession>A0A0U1M7R7</accession>
<dbReference type="EMBL" id="CVMT01000009">
    <property type="protein sequence ID" value="CRG91402.1"/>
    <property type="molecule type" value="Genomic_DNA"/>
</dbReference>
<evidence type="ECO:0000256" key="1">
    <source>
        <dbReference type="SAM" id="MobiDB-lite"/>
    </source>
</evidence>
<evidence type="ECO:0000313" key="4">
    <source>
        <dbReference type="EMBL" id="CRG91402.1"/>
    </source>
</evidence>
<dbReference type="STRING" id="28573.A0A0U1M7R7"/>